<evidence type="ECO:0000313" key="2">
    <source>
        <dbReference type="Proteomes" id="UP001331761"/>
    </source>
</evidence>
<dbReference type="Proteomes" id="UP001331761">
    <property type="component" value="Unassembled WGS sequence"/>
</dbReference>
<feature type="non-terminal residue" evidence="1">
    <location>
        <position position="1"/>
    </location>
</feature>
<gene>
    <name evidence="1" type="ORF">GCK32_015514</name>
</gene>
<proteinExistence type="predicted"/>
<dbReference type="SUPFAM" id="SSF52540">
    <property type="entry name" value="P-loop containing nucleoside triphosphate hydrolases"/>
    <property type="match status" value="1"/>
</dbReference>
<dbReference type="Gene3D" id="3.40.50.300">
    <property type="entry name" value="P-loop containing nucleotide triphosphate hydrolases"/>
    <property type="match status" value="1"/>
</dbReference>
<sequence>KCLSKPANFEKKPPKLTVQCLSPQSKDGARRWKADLDQKLVLDDGSQIPAILVVNKCDLENNITEEDLNDMKSKDGFFQVMRASAKEDYGIQDAFITVAKRIISCEKNGQYQMASIRRAGSVLLYDNDRQEARSSCCIPSLESLYK</sequence>
<reference evidence="1 2" key="1">
    <citation type="submission" date="2019-10" db="EMBL/GenBank/DDBJ databases">
        <title>Assembly and Annotation for the nematode Trichostrongylus colubriformis.</title>
        <authorList>
            <person name="Martin J."/>
        </authorList>
    </citation>
    <scope>NUCLEOTIDE SEQUENCE [LARGE SCALE GENOMIC DNA]</scope>
    <source>
        <strain evidence="1">G859</strain>
        <tissue evidence="1">Whole worm</tissue>
    </source>
</reference>
<dbReference type="Pfam" id="PF00071">
    <property type="entry name" value="Ras"/>
    <property type="match status" value="1"/>
</dbReference>
<dbReference type="EMBL" id="WIXE01002952">
    <property type="protein sequence ID" value="KAK5984387.1"/>
    <property type="molecule type" value="Genomic_DNA"/>
</dbReference>
<keyword evidence="2" id="KW-1185">Reference proteome</keyword>
<comment type="caution">
    <text evidence="1">The sequence shown here is derived from an EMBL/GenBank/DDBJ whole genome shotgun (WGS) entry which is preliminary data.</text>
</comment>
<dbReference type="GO" id="GO:0005525">
    <property type="term" value="F:GTP binding"/>
    <property type="evidence" value="ECO:0007669"/>
    <property type="project" value="InterPro"/>
</dbReference>
<name>A0AAN8FZQ0_TRICO</name>
<dbReference type="AlphaFoldDB" id="A0AAN8FZQ0"/>
<protein>
    <submittedName>
        <fullName evidence="1">Uncharacterized protein</fullName>
    </submittedName>
</protein>
<dbReference type="PRINTS" id="PR00449">
    <property type="entry name" value="RASTRNSFRMNG"/>
</dbReference>
<evidence type="ECO:0000313" key="1">
    <source>
        <dbReference type="EMBL" id="KAK5984387.1"/>
    </source>
</evidence>
<accession>A0AAN8FZQ0</accession>
<organism evidence="1 2">
    <name type="scientific">Trichostrongylus colubriformis</name>
    <name type="common">Black scour worm</name>
    <dbReference type="NCBI Taxonomy" id="6319"/>
    <lineage>
        <taxon>Eukaryota</taxon>
        <taxon>Metazoa</taxon>
        <taxon>Ecdysozoa</taxon>
        <taxon>Nematoda</taxon>
        <taxon>Chromadorea</taxon>
        <taxon>Rhabditida</taxon>
        <taxon>Rhabditina</taxon>
        <taxon>Rhabditomorpha</taxon>
        <taxon>Strongyloidea</taxon>
        <taxon>Trichostrongylidae</taxon>
        <taxon>Trichostrongylus</taxon>
    </lineage>
</organism>
<dbReference type="InterPro" id="IPR001806">
    <property type="entry name" value="Small_GTPase"/>
</dbReference>
<dbReference type="GO" id="GO:0003924">
    <property type="term" value="F:GTPase activity"/>
    <property type="evidence" value="ECO:0007669"/>
    <property type="project" value="InterPro"/>
</dbReference>
<dbReference type="InterPro" id="IPR027417">
    <property type="entry name" value="P-loop_NTPase"/>
</dbReference>